<organism evidence="2 3">
    <name type="scientific">Hymenobacter negativus</name>
    <dbReference type="NCBI Taxonomy" id="2795026"/>
    <lineage>
        <taxon>Bacteria</taxon>
        <taxon>Pseudomonadati</taxon>
        <taxon>Bacteroidota</taxon>
        <taxon>Cytophagia</taxon>
        <taxon>Cytophagales</taxon>
        <taxon>Hymenobacteraceae</taxon>
        <taxon>Hymenobacter</taxon>
    </lineage>
</organism>
<dbReference type="Gene3D" id="3.30.530.80">
    <property type="match status" value="1"/>
</dbReference>
<feature type="domain" description="DUF4468" evidence="1">
    <location>
        <begin position="36"/>
        <end position="132"/>
    </location>
</feature>
<sequence>MKPQHPIAFLCCVAGMARGQAPTAFPLDKTTRRICYSAVVPMAGASQADLHARAFAWASSKAPAGPPPVVIQEPGTEVITADGAQPFAYTFPFTNHGTRLPQPNTVNMVLHYTVKLAVREGRYRYEVTDFVFEYPVAKPLSSSKRPVEDDLIKTHAINEDGGNMLEAERKSFAAAAAKLQVQLKEKMNTPVLKSEEQ</sequence>
<evidence type="ECO:0000259" key="1">
    <source>
        <dbReference type="Pfam" id="PF14730"/>
    </source>
</evidence>
<dbReference type="Proteomes" id="UP000664369">
    <property type="component" value="Unassembled WGS sequence"/>
</dbReference>
<proteinExistence type="predicted"/>
<protein>
    <submittedName>
        <fullName evidence="2">DUF4468 domain-containing protein</fullName>
    </submittedName>
</protein>
<dbReference type="InterPro" id="IPR027823">
    <property type="entry name" value="DUF4468"/>
</dbReference>
<name>A0ABS3QI92_9BACT</name>
<gene>
    <name evidence="2" type="ORF">J4E00_16900</name>
</gene>
<keyword evidence="3" id="KW-1185">Reference proteome</keyword>
<reference evidence="2 3" key="1">
    <citation type="submission" date="2021-03" db="EMBL/GenBank/DDBJ databases">
        <authorList>
            <person name="Kim M.K."/>
        </authorList>
    </citation>
    <scope>NUCLEOTIDE SEQUENCE [LARGE SCALE GENOMIC DNA]</scope>
    <source>
        <strain evidence="2 3">BT442</strain>
    </source>
</reference>
<dbReference type="RefSeq" id="WP_208176373.1">
    <property type="nucleotide sequence ID" value="NZ_JAGETZ010000008.1"/>
</dbReference>
<evidence type="ECO:0000313" key="2">
    <source>
        <dbReference type="EMBL" id="MBO2010743.1"/>
    </source>
</evidence>
<dbReference type="EMBL" id="JAGETZ010000008">
    <property type="protein sequence ID" value="MBO2010743.1"/>
    <property type="molecule type" value="Genomic_DNA"/>
</dbReference>
<accession>A0ABS3QI92</accession>
<dbReference type="Pfam" id="PF14730">
    <property type="entry name" value="DUF4468"/>
    <property type="match status" value="1"/>
</dbReference>
<evidence type="ECO:0000313" key="3">
    <source>
        <dbReference type="Proteomes" id="UP000664369"/>
    </source>
</evidence>
<comment type="caution">
    <text evidence="2">The sequence shown here is derived from an EMBL/GenBank/DDBJ whole genome shotgun (WGS) entry which is preliminary data.</text>
</comment>